<keyword evidence="3 4" id="KW-0408">Iron</keyword>
<dbReference type="InterPro" id="IPR036909">
    <property type="entry name" value="Cyt_c-like_dom_sf"/>
</dbReference>
<dbReference type="PROSITE" id="PS51007">
    <property type="entry name" value="CYTC"/>
    <property type="match status" value="1"/>
</dbReference>
<evidence type="ECO:0000256" key="4">
    <source>
        <dbReference type="PROSITE-ProRule" id="PRU00433"/>
    </source>
</evidence>
<keyword evidence="7" id="KW-1185">Reference proteome</keyword>
<name>A0ABM7XF30_9BACT</name>
<evidence type="ECO:0000256" key="1">
    <source>
        <dbReference type="ARBA" id="ARBA00022617"/>
    </source>
</evidence>
<dbReference type="SUPFAM" id="SSF46626">
    <property type="entry name" value="Cytochrome c"/>
    <property type="match status" value="1"/>
</dbReference>
<feature type="domain" description="Cytochrome c" evidence="5">
    <location>
        <begin position="67"/>
        <end position="154"/>
    </location>
</feature>
<dbReference type="InterPro" id="IPR009056">
    <property type="entry name" value="Cyt_c-like_dom"/>
</dbReference>
<dbReference type="Pfam" id="PF13442">
    <property type="entry name" value="Cytochrome_CBB3"/>
    <property type="match status" value="1"/>
</dbReference>
<gene>
    <name evidence="6" type="ORF">AMPC_36210</name>
</gene>
<evidence type="ECO:0000313" key="7">
    <source>
        <dbReference type="Proteomes" id="UP001162734"/>
    </source>
</evidence>
<proteinExistence type="predicted"/>
<evidence type="ECO:0000259" key="5">
    <source>
        <dbReference type="PROSITE" id="PS51007"/>
    </source>
</evidence>
<organism evidence="6 7">
    <name type="scientific">Anaeromyxobacter paludicola</name>
    <dbReference type="NCBI Taxonomy" id="2918171"/>
    <lineage>
        <taxon>Bacteria</taxon>
        <taxon>Pseudomonadati</taxon>
        <taxon>Myxococcota</taxon>
        <taxon>Myxococcia</taxon>
        <taxon>Myxococcales</taxon>
        <taxon>Cystobacterineae</taxon>
        <taxon>Anaeromyxobacteraceae</taxon>
        <taxon>Anaeromyxobacter</taxon>
    </lineage>
</organism>
<keyword evidence="1 4" id="KW-0349">Heme</keyword>
<evidence type="ECO:0000256" key="2">
    <source>
        <dbReference type="ARBA" id="ARBA00022723"/>
    </source>
</evidence>
<dbReference type="RefSeq" id="WP_248343017.1">
    <property type="nucleotide sequence ID" value="NZ_AP025592.1"/>
</dbReference>
<reference evidence="7" key="1">
    <citation type="journal article" date="2022" name="Int. J. Syst. Evol. Microbiol.">
        <title>Anaeromyxobacter oryzae sp. nov., Anaeromyxobacter diazotrophicus sp. nov. and Anaeromyxobacter paludicola sp. nov., isolated from paddy soils.</title>
        <authorList>
            <person name="Itoh H."/>
            <person name="Xu Z."/>
            <person name="Mise K."/>
            <person name="Masuda Y."/>
            <person name="Ushijima N."/>
            <person name="Hayakawa C."/>
            <person name="Shiratori Y."/>
            <person name="Senoo K."/>
        </authorList>
    </citation>
    <scope>NUCLEOTIDE SEQUENCE [LARGE SCALE GENOMIC DNA]</scope>
    <source>
        <strain evidence="7">Red630</strain>
    </source>
</reference>
<evidence type="ECO:0000256" key="3">
    <source>
        <dbReference type="ARBA" id="ARBA00023004"/>
    </source>
</evidence>
<dbReference type="Gene3D" id="1.10.760.10">
    <property type="entry name" value="Cytochrome c-like domain"/>
    <property type="match status" value="1"/>
</dbReference>
<dbReference type="Proteomes" id="UP001162734">
    <property type="component" value="Chromosome"/>
</dbReference>
<dbReference type="EMBL" id="AP025592">
    <property type="protein sequence ID" value="BDG10508.1"/>
    <property type="molecule type" value="Genomic_DNA"/>
</dbReference>
<accession>A0ABM7XF30</accession>
<sequence>MRFVSGMLFTLGMLVVGGAAVVASGLVDMSATRPPSALERLVGSVLADRSTARRAPRTGNPLPGTPEVLAAGLALYRRDCLQCHGAPGVSPWGAALGLNPSPPDLAAPDAQEGSDGDLFFVISHGVRMTGMPGWATSHDERELWHLVAFVRHLPRLAPAEKQALKAAAEAARR</sequence>
<protein>
    <recommendedName>
        <fullName evidence="5">Cytochrome c domain-containing protein</fullName>
    </recommendedName>
</protein>
<keyword evidence="2 4" id="KW-0479">Metal-binding</keyword>
<evidence type="ECO:0000313" key="6">
    <source>
        <dbReference type="EMBL" id="BDG10508.1"/>
    </source>
</evidence>